<evidence type="ECO:0000256" key="3">
    <source>
        <dbReference type="ARBA" id="ARBA00022723"/>
    </source>
</evidence>
<comment type="similarity">
    <text evidence="2 11">Belongs to the nuclear hormone receptor family.</text>
</comment>
<keyword evidence="15" id="KW-1185">Reference proteome</keyword>
<feature type="domain" description="NR LBD" evidence="14">
    <location>
        <begin position="177"/>
        <end position="446"/>
    </location>
</feature>
<dbReference type="SUPFAM" id="SSF57716">
    <property type="entry name" value="Glucocorticoid receptor-like (DNA-binding domain)"/>
    <property type="match status" value="1"/>
</dbReference>
<feature type="region of interest" description="Disordered" evidence="12">
    <location>
        <begin position="115"/>
        <end position="142"/>
    </location>
</feature>
<dbReference type="Proteomes" id="UP000887574">
    <property type="component" value="Unplaced"/>
</dbReference>
<dbReference type="GO" id="GO:0000978">
    <property type="term" value="F:RNA polymerase II cis-regulatory region sequence-specific DNA binding"/>
    <property type="evidence" value="ECO:0007669"/>
    <property type="project" value="InterPro"/>
</dbReference>
<evidence type="ECO:0000256" key="9">
    <source>
        <dbReference type="ARBA" id="ARBA00023170"/>
    </source>
</evidence>
<evidence type="ECO:0000256" key="2">
    <source>
        <dbReference type="ARBA" id="ARBA00005993"/>
    </source>
</evidence>
<evidence type="ECO:0000256" key="12">
    <source>
        <dbReference type="SAM" id="MobiDB-lite"/>
    </source>
</evidence>
<evidence type="ECO:0000313" key="15">
    <source>
        <dbReference type="Proteomes" id="UP000887574"/>
    </source>
</evidence>
<dbReference type="SUPFAM" id="SSF48508">
    <property type="entry name" value="Nuclear receptor ligand-binding domain"/>
    <property type="match status" value="1"/>
</dbReference>
<evidence type="ECO:0000256" key="8">
    <source>
        <dbReference type="ARBA" id="ARBA00023163"/>
    </source>
</evidence>
<dbReference type="Gene3D" id="3.30.50.10">
    <property type="entry name" value="Erythroid Transcription Factor GATA-1, subunit A"/>
    <property type="match status" value="1"/>
</dbReference>
<dbReference type="InterPro" id="IPR049636">
    <property type="entry name" value="HNF4-like_DBD"/>
</dbReference>
<evidence type="ECO:0000256" key="11">
    <source>
        <dbReference type="RuleBase" id="RU004334"/>
    </source>
</evidence>
<keyword evidence="8 11" id="KW-0804">Transcription</keyword>
<dbReference type="PANTHER" id="PTHR45680">
    <property type="entry name" value="NUCLEAR HORMONE RECEPTOR FAMILY"/>
    <property type="match status" value="1"/>
</dbReference>
<dbReference type="Pfam" id="PF00105">
    <property type="entry name" value="zf-C4"/>
    <property type="match status" value="1"/>
</dbReference>
<dbReference type="GO" id="GO:0008270">
    <property type="term" value="F:zinc ion binding"/>
    <property type="evidence" value="ECO:0007669"/>
    <property type="project" value="UniProtKB-KW"/>
</dbReference>
<dbReference type="PRINTS" id="PR00047">
    <property type="entry name" value="STROIDFINGER"/>
</dbReference>
<dbReference type="SMART" id="SM00399">
    <property type="entry name" value="ZnF_C4"/>
    <property type="match status" value="1"/>
</dbReference>
<keyword evidence="7 11" id="KW-0238">DNA-binding</keyword>
<dbReference type="WBParaSite" id="jg14647">
    <property type="protein sequence ID" value="jg14647"/>
    <property type="gene ID" value="jg14647"/>
</dbReference>
<organism evidence="15 16">
    <name type="scientific">Ditylenchus dipsaci</name>
    <dbReference type="NCBI Taxonomy" id="166011"/>
    <lineage>
        <taxon>Eukaryota</taxon>
        <taxon>Metazoa</taxon>
        <taxon>Ecdysozoa</taxon>
        <taxon>Nematoda</taxon>
        <taxon>Chromadorea</taxon>
        <taxon>Rhabditida</taxon>
        <taxon>Tylenchina</taxon>
        <taxon>Tylenchomorpha</taxon>
        <taxon>Sphaerularioidea</taxon>
        <taxon>Anguinidae</taxon>
        <taxon>Anguininae</taxon>
        <taxon>Ditylenchus</taxon>
    </lineage>
</organism>
<evidence type="ECO:0000313" key="16">
    <source>
        <dbReference type="WBParaSite" id="jg14647"/>
    </source>
</evidence>
<dbReference type="CDD" id="cd06960">
    <property type="entry name" value="NR_DBD_HNF4A"/>
    <property type="match status" value="1"/>
</dbReference>
<sequence length="446" mass="51531">MSSKVAALSLNCQACDDKADGQHFGVDACRACAAFFRRTIARQMKYVCRYEQKCEISKVFRCMCRACRLQKCLDVGMKEDAVQRCRAPLKGSTKPNTFSMKDMAQENDLLANDQSSENRTANFSPSAGSSTSSPDSAESYEMTEKDLLVKQRRMKNKEMLRQIVEIKATDYFVDPSALPKTHPILSKIHFGYELLQRRRDQEYGMGRASQTADGRNTRIYVEEPMELLELAQNNRRELNFIGEMLSSFNGFSELPSADKIVMFKHFWIHFIVLERTYDSFRVLGNSLNDLRMVFSYGIVVDAINDSVDLSHVTNLSKDETGKFVRTWWKQAAMQVLPKIKKLEPTEIEIMFCFGYLLFYLGDEVSKVSLSTSEFCNYMIEALYNELFAYYLSKFDGRNYVQRVGELMRYISSTERIVLDRKEDILICQMFKVFNVDIFLDEVFNDV</sequence>
<dbReference type="InterPro" id="IPR051152">
    <property type="entry name" value="C.elegans_Orphan_NR"/>
</dbReference>
<evidence type="ECO:0000256" key="5">
    <source>
        <dbReference type="ARBA" id="ARBA00022833"/>
    </source>
</evidence>
<proteinExistence type="inferred from homology"/>
<name>A0A915D264_9BILA</name>
<dbReference type="GO" id="GO:0003700">
    <property type="term" value="F:DNA-binding transcription factor activity"/>
    <property type="evidence" value="ECO:0007669"/>
    <property type="project" value="InterPro"/>
</dbReference>
<accession>A0A915D264</accession>
<dbReference type="PROSITE" id="PS00031">
    <property type="entry name" value="NUCLEAR_REC_DBD_1"/>
    <property type="match status" value="1"/>
</dbReference>
<keyword evidence="5 11" id="KW-0862">Zinc</keyword>
<feature type="compositionally biased region" description="Low complexity" evidence="12">
    <location>
        <begin position="124"/>
        <end position="139"/>
    </location>
</feature>
<dbReference type="PROSITE" id="PS51843">
    <property type="entry name" value="NR_LBD"/>
    <property type="match status" value="1"/>
</dbReference>
<dbReference type="InterPro" id="IPR013088">
    <property type="entry name" value="Znf_NHR/GATA"/>
</dbReference>
<dbReference type="AlphaFoldDB" id="A0A915D264"/>
<evidence type="ECO:0000259" key="14">
    <source>
        <dbReference type="PROSITE" id="PS51843"/>
    </source>
</evidence>
<keyword evidence="6 11" id="KW-0805">Transcription regulation</keyword>
<feature type="domain" description="Nuclear receptor" evidence="13">
    <location>
        <begin position="9"/>
        <end position="84"/>
    </location>
</feature>
<dbReference type="GO" id="GO:0005634">
    <property type="term" value="C:nucleus"/>
    <property type="evidence" value="ECO:0007669"/>
    <property type="project" value="UniProtKB-SubCell"/>
</dbReference>
<evidence type="ECO:0000259" key="13">
    <source>
        <dbReference type="PROSITE" id="PS51030"/>
    </source>
</evidence>
<evidence type="ECO:0000256" key="6">
    <source>
        <dbReference type="ARBA" id="ARBA00023015"/>
    </source>
</evidence>
<dbReference type="InterPro" id="IPR035500">
    <property type="entry name" value="NHR-like_dom_sf"/>
</dbReference>
<dbReference type="SMART" id="SM00430">
    <property type="entry name" value="HOLI"/>
    <property type="match status" value="1"/>
</dbReference>
<dbReference type="Gene3D" id="1.10.565.10">
    <property type="entry name" value="Retinoid X Receptor"/>
    <property type="match status" value="1"/>
</dbReference>
<evidence type="ECO:0000256" key="1">
    <source>
        <dbReference type="ARBA" id="ARBA00004123"/>
    </source>
</evidence>
<dbReference type="PANTHER" id="PTHR45680:SF23">
    <property type="entry name" value="NUCLEAR HORMONE RECEPTOR FAMILY"/>
    <property type="match status" value="1"/>
</dbReference>
<dbReference type="Pfam" id="PF00104">
    <property type="entry name" value="Hormone_recep"/>
    <property type="match status" value="1"/>
</dbReference>
<keyword evidence="9 11" id="KW-0675">Receptor</keyword>
<dbReference type="InterPro" id="IPR001628">
    <property type="entry name" value="Znf_hrmn_rcpt"/>
</dbReference>
<dbReference type="PROSITE" id="PS51030">
    <property type="entry name" value="NUCLEAR_REC_DBD_2"/>
    <property type="match status" value="1"/>
</dbReference>
<keyword evidence="10 11" id="KW-0539">Nucleus</keyword>
<comment type="subcellular location">
    <subcellularLocation>
        <location evidence="1 11">Nucleus</location>
    </subcellularLocation>
</comment>
<protein>
    <submittedName>
        <fullName evidence="16">Uncharacterized protein</fullName>
    </submittedName>
</protein>
<reference evidence="16" key="1">
    <citation type="submission" date="2022-11" db="UniProtKB">
        <authorList>
            <consortium name="WormBaseParasite"/>
        </authorList>
    </citation>
    <scope>IDENTIFICATION</scope>
</reference>
<evidence type="ECO:0000256" key="10">
    <source>
        <dbReference type="ARBA" id="ARBA00023242"/>
    </source>
</evidence>
<evidence type="ECO:0000256" key="4">
    <source>
        <dbReference type="ARBA" id="ARBA00022771"/>
    </source>
</evidence>
<keyword evidence="4 11" id="KW-0863">Zinc-finger</keyword>
<evidence type="ECO:0000256" key="7">
    <source>
        <dbReference type="ARBA" id="ARBA00023125"/>
    </source>
</evidence>
<keyword evidence="3 11" id="KW-0479">Metal-binding</keyword>
<dbReference type="InterPro" id="IPR000536">
    <property type="entry name" value="Nucl_hrmn_rcpt_lig-bd"/>
</dbReference>